<feature type="domain" description="HTH tetR-type" evidence="6">
    <location>
        <begin position="8"/>
        <end position="68"/>
    </location>
</feature>
<proteinExistence type="predicted"/>
<comment type="caution">
    <text evidence="7">The sequence shown here is derived from an EMBL/GenBank/DDBJ whole genome shotgun (WGS) entry which is preliminary data.</text>
</comment>
<dbReference type="EMBL" id="VFOX01000001">
    <property type="protein sequence ID" value="TQL85599.1"/>
    <property type="molecule type" value="Genomic_DNA"/>
</dbReference>
<dbReference type="Pfam" id="PF00440">
    <property type="entry name" value="TetR_N"/>
    <property type="match status" value="1"/>
</dbReference>
<evidence type="ECO:0000313" key="7">
    <source>
        <dbReference type="EMBL" id="TQL85599.1"/>
    </source>
</evidence>
<dbReference type="GO" id="GO:0003700">
    <property type="term" value="F:DNA-binding transcription factor activity"/>
    <property type="evidence" value="ECO:0007669"/>
    <property type="project" value="TreeGrafter"/>
</dbReference>
<feature type="DNA-binding region" description="H-T-H motif" evidence="5">
    <location>
        <begin position="31"/>
        <end position="50"/>
    </location>
</feature>
<dbReference type="GO" id="GO:0000976">
    <property type="term" value="F:transcription cis-regulatory region binding"/>
    <property type="evidence" value="ECO:0007669"/>
    <property type="project" value="TreeGrafter"/>
</dbReference>
<evidence type="ECO:0000256" key="4">
    <source>
        <dbReference type="ARBA" id="ARBA00023163"/>
    </source>
</evidence>
<organism evidence="7 8">
    <name type="scientific">Microbacterium saperdae</name>
    <dbReference type="NCBI Taxonomy" id="69368"/>
    <lineage>
        <taxon>Bacteria</taxon>
        <taxon>Bacillati</taxon>
        <taxon>Actinomycetota</taxon>
        <taxon>Actinomycetes</taxon>
        <taxon>Micrococcales</taxon>
        <taxon>Microbacteriaceae</taxon>
        <taxon>Microbacterium</taxon>
    </lineage>
</organism>
<dbReference type="Pfam" id="PF13977">
    <property type="entry name" value="TetR_C_6"/>
    <property type="match status" value="1"/>
</dbReference>
<dbReference type="PROSITE" id="PS50977">
    <property type="entry name" value="HTH_TETR_2"/>
    <property type="match status" value="1"/>
</dbReference>
<dbReference type="InterPro" id="IPR039538">
    <property type="entry name" value="BetI_C"/>
</dbReference>
<evidence type="ECO:0000256" key="3">
    <source>
        <dbReference type="ARBA" id="ARBA00023125"/>
    </source>
</evidence>
<evidence type="ECO:0000313" key="8">
    <source>
        <dbReference type="Proteomes" id="UP000317209"/>
    </source>
</evidence>
<dbReference type="InterPro" id="IPR050109">
    <property type="entry name" value="HTH-type_TetR-like_transc_reg"/>
</dbReference>
<dbReference type="SUPFAM" id="SSF48498">
    <property type="entry name" value="Tetracyclin repressor-like, C-terminal domain"/>
    <property type="match status" value="1"/>
</dbReference>
<sequence length="205" mass="22133">MPKIVDHAARRLELADACLRVVSRSGLAGATTREIAREAGVSHGIIAHYFSGKDEILHAALQRSLDLLTVRVDDTVATLVGARALRAALVQAIPSDPSSLTGEQIELAFWGQALTDPRLAAERWQSYVRWRRLLMPLVLEARRLGEMPENVDPSVVVEALIALVDGLGAQAALYPERVAVGDQRAALDAVLRAFGIVIEEPGFSA</sequence>
<evidence type="ECO:0000256" key="1">
    <source>
        <dbReference type="ARBA" id="ARBA00022491"/>
    </source>
</evidence>
<dbReference type="PRINTS" id="PR00455">
    <property type="entry name" value="HTHTETR"/>
</dbReference>
<keyword evidence="1" id="KW-0678">Repressor</keyword>
<gene>
    <name evidence="7" type="ORF">FB560_1224</name>
</gene>
<dbReference type="InterPro" id="IPR036271">
    <property type="entry name" value="Tet_transcr_reg_TetR-rel_C_sf"/>
</dbReference>
<dbReference type="AlphaFoldDB" id="A0A543BL95"/>
<dbReference type="PANTHER" id="PTHR30055">
    <property type="entry name" value="HTH-TYPE TRANSCRIPTIONAL REGULATOR RUTR"/>
    <property type="match status" value="1"/>
</dbReference>
<dbReference type="Gene3D" id="1.10.357.10">
    <property type="entry name" value="Tetracycline Repressor, domain 2"/>
    <property type="match status" value="1"/>
</dbReference>
<dbReference type="OrthoDB" id="9816296at2"/>
<dbReference type="PANTHER" id="PTHR30055:SF234">
    <property type="entry name" value="HTH-TYPE TRANSCRIPTIONAL REGULATOR BETI"/>
    <property type="match status" value="1"/>
</dbReference>
<dbReference type="InterPro" id="IPR001647">
    <property type="entry name" value="HTH_TetR"/>
</dbReference>
<reference evidence="7 8" key="1">
    <citation type="submission" date="2019-06" db="EMBL/GenBank/DDBJ databases">
        <title>Sequencing the genomes of 1000 actinobacteria strains.</title>
        <authorList>
            <person name="Klenk H.-P."/>
        </authorList>
    </citation>
    <scope>NUCLEOTIDE SEQUENCE [LARGE SCALE GENOMIC DNA]</scope>
    <source>
        <strain evidence="7 8">DSM 20169</strain>
    </source>
</reference>
<evidence type="ECO:0000256" key="5">
    <source>
        <dbReference type="PROSITE-ProRule" id="PRU00335"/>
    </source>
</evidence>
<protein>
    <submittedName>
        <fullName evidence="7">TetR family transcriptional regulator</fullName>
    </submittedName>
</protein>
<evidence type="ECO:0000259" key="6">
    <source>
        <dbReference type="PROSITE" id="PS50977"/>
    </source>
</evidence>
<dbReference type="RefSeq" id="WP_141871536.1">
    <property type="nucleotide sequence ID" value="NZ_VFOX01000001.1"/>
</dbReference>
<dbReference type="InterPro" id="IPR009057">
    <property type="entry name" value="Homeodomain-like_sf"/>
</dbReference>
<keyword evidence="3 5" id="KW-0238">DNA-binding</keyword>
<accession>A0A543BL95</accession>
<evidence type="ECO:0000256" key="2">
    <source>
        <dbReference type="ARBA" id="ARBA00023015"/>
    </source>
</evidence>
<keyword evidence="4" id="KW-0804">Transcription</keyword>
<name>A0A543BL95_9MICO</name>
<keyword evidence="2" id="KW-0805">Transcription regulation</keyword>
<dbReference type="SUPFAM" id="SSF46689">
    <property type="entry name" value="Homeodomain-like"/>
    <property type="match status" value="1"/>
</dbReference>
<keyword evidence="8" id="KW-1185">Reference proteome</keyword>
<dbReference type="Proteomes" id="UP000317209">
    <property type="component" value="Unassembled WGS sequence"/>
</dbReference>